<feature type="compositionally biased region" description="Basic and acidic residues" evidence="1">
    <location>
        <begin position="1"/>
        <end position="14"/>
    </location>
</feature>
<proteinExistence type="predicted"/>
<feature type="compositionally biased region" description="Basic and acidic residues" evidence="1">
    <location>
        <begin position="189"/>
        <end position="204"/>
    </location>
</feature>
<feature type="compositionally biased region" description="Polar residues" evidence="1">
    <location>
        <begin position="22"/>
        <end position="36"/>
    </location>
</feature>
<evidence type="ECO:0000313" key="2">
    <source>
        <dbReference type="EMBL" id="KAF2575471.1"/>
    </source>
</evidence>
<feature type="compositionally biased region" description="Low complexity" evidence="1">
    <location>
        <begin position="52"/>
        <end position="62"/>
    </location>
</feature>
<accession>A0A8S9IZW8</accession>
<feature type="region of interest" description="Disordered" evidence="1">
    <location>
        <begin position="171"/>
        <end position="204"/>
    </location>
</feature>
<protein>
    <submittedName>
        <fullName evidence="2">Uncharacterized protein</fullName>
    </submittedName>
</protein>
<dbReference type="EMBL" id="QGKY02001015">
    <property type="protein sequence ID" value="KAF2575471.1"/>
    <property type="molecule type" value="Genomic_DNA"/>
</dbReference>
<comment type="caution">
    <text evidence="2">The sequence shown here is derived from an EMBL/GenBank/DDBJ whole genome shotgun (WGS) entry which is preliminary data.</text>
</comment>
<organism evidence="2">
    <name type="scientific">Brassica cretica</name>
    <name type="common">Mustard</name>
    <dbReference type="NCBI Taxonomy" id="69181"/>
    <lineage>
        <taxon>Eukaryota</taxon>
        <taxon>Viridiplantae</taxon>
        <taxon>Streptophyta</taxon>
        <taxon>Embryophyta</taxon>
        <taxon>Tracheophyta</taxon>
        <taxon>Spermatophyta</taxon>
        <taxon>Magnoliopsida</taxon>
        <taxon>eudicotyledons</taxon>
        <taxon>Gunneridae</taxon>
        <taxon>Pentapetalae</taxon>
        <taxon>rosids</taxon>
        <taxon>malvids</taxon>
        <taxon>Brassicales</taxon>
        <taxon>Brassicaceae</taxon>
        <taxon>Brassiceae</taxon>
        <taxon>Brassica</taxon>
    </lineage>
</organism>
<feature type="region of interest" description="Disordered" evidence="1">
    <location>
        <begin position="89"/>
        <end position="138"/>
    </location>
</feature>
<feature type="region of interest" description="Disordered" evidence="1">
    <location>
        <begin position="51"/>
        <end position="77"/>
    </location>
</feature>
<feature type="region of interest" description="Disordered" evidence="1">
    <location>
        <begin position="1"/>
        <end position="36"/>
    </location>
</feature>
<evidence type="ECO:0000256" key="1">
    <source>
        <dbReference type="SAM" id="MobiDB-lite"/>
    </source>
</evidence>
<sequence length="204" mass="22656">MKRKRGDGNGDQRENMLPISQVPRNANASPELTSSSVPLRSIFSRVFHQIGSSPLSKSSSPLNQPHHESNNIEQTPTYKPVRLFAYPNVSSSTGIHHTPNQKKQAAEDDLNEGNIDGEGELDFDCSSQESTDSENDGLDNQMMDIVAHASPATNPYQQESFPMSRILQQCKKGVSMSNNGQSKRKKESKRKEEGTFIDNLDQHT</sequence>
<reference evidence="2" key="1">
    <citation type="submission" date="2019-12" db="EMBL/GenBank/DDBJ databases">
        <title>Genome sequencing and annotation of Brassica cretica.</title>
        <authorList>
            <person name="Studholme D.J."/>
            <person name="Sarris P.F."/>
        </authorList>
    </citation>
    <scope>NUCLEOTIDE SEQUENCE</scope>
    <source>
        <strain evidence="2">PFS-102/07</strain>
        <tissue evidence="2">Leaf</tissue>
    </source>
</reference>
<dbReference type="AlphaFoldDB" id="A0A8S9IZW8"/>
<name>A0A8S9IZW8_BRACR</name>
<feature type="compositionally biased region" description="Acidic residues" evidence="1">
    <location>
        <begin position="107"/>
        <end position="123"/>
    </location>
</feature>
<gene>
    <name evidence="2" type="ORF">F2Q70_00003957</name>
</gene>